<dbReference type="Pfam" id="PF17762">
    <property type="entry name" value="HTH_ParB"/>
    <property type="match status" value="1"/>
</dbReference>
<dbReference type="SUPFAM" id="SSF110849">
    <property type="entry name" value="ParB/Sulfiredoxin"/>
    <property type="match status" value="1"/>
</dbReference>
<dbReference type="EMBL" id="VCPC01000003">
    <property type="protein sequence ID" value="TMV11917.1"/>
    <property type="molecule type" value="Genomic_DNA"/>
</dbReference>
<feature type="domain" description="ParB/Spo0J HTH" evidence="2">
    <location>
        <begin position="174"/>
        <end position="264"/>
    </location>
</feature>
<evidence type="ECO:0000313" key="4">
    <source>
        <dbReference type="Proteomes" id="UP001191082"/>
    </source>
</evidence>
<dbReference type="CDD" id="cd16406">
    <property type="entry name" value="ParB_N_like"/>
    <property type="match status" value="1"/>
</dbReference>
<evidence type="ECO:0000256" key="1">
    <source>
        <dbReference type="SAM" id="MobiDB-lite"/>
    </source>
</evidence>
<dbReference type="PANTHER" id="PTHR33375:SF7">
    <property type="entry name" value="CHROMOSOME 2-PARTITIONING PROTEIN PARB-RELATED"/>
    <property type="match status" value="1"/>
</dbReference>
<feature type="region of interest" description="Disordered" evidence="1">
    <location>
        <begin position="1"/>
        <end position="30"/>
    </location>
</feature>
<keyword evidence="4" id="KW-1185">Reference proteome</keyword>
<proteinExistence type="predicted"/>
<dbReference type="InterPro" id="IPR036086">
    <property type="entry name" value="ParB/Sulfiredoxin_sf"/>
</dbReference>
<dbReference type="SUPFAM" id="SSF109709">
    <property type="entry name" value="KorB DNA-binding domain-like"/>
    <property type="match status" value="1"/>
</dbReference>
<dbReference type="InterPro" id="IPR050336">
    <property type="entry name" value="Chromosome_partition/occlusion"/>
</dbReference>
<dbReference type="InterPro" id="IPR041468">
    <property type="entry name" value="HTH_ParB/Spo0J"/>
</dbReference>
<sequence>MGEVVPGRRQSPRSGPCRRLRTGPERAAVDPRALAIRRHLGRPAGISPPRKGPHMNTHVTPAAETRLIPLADLYLHDINPRQNGSVEDTAAMAASIAVNGLLQNLTGYADPSRGGIGIVAGGRRLRGLQHLAENGSGTIDAQPIDFTAIPVRVTDDAFVARAWAGTESATQKPLHPADEIRAYAAMADQGNSPEMIARAFAQSVAHVRRRLALADLIPEALSALREGHISLDVAKALTLAPSHAEQLATLTTARAGNWTAERVRRQLTPDSVASTDRRAIFVELEAYRAAGGTVIDDLFAECCYLTDADLLHQLFVATLDERAEVLRAEQGWAWVKVSYDPWSDHSLTSGCERIQRTAVELPTGDQNRLAELEDIQFSEGLDAAERAELEALRARAKGDYSDEDREAGGIVVLVDRHGTLSIEGAYRQQAKTRACDTAEGGSITPAAEKPLPQAPLDELHRIELLALQTALLDKPELVLDLLAWQIERRAPAWCSPFAVQLSDQQITPEAAQHVTIDARLAETSNATEFGKTDKPVDQFTAFQAKGKKHRNQVLTRHFVRTLNRMTSDQAPLADHLAELTGAAIRKVWTPCAPGYFKRLPAGRLDGLWQELTALPAEAEETVAFAKLKKSEKADELARLFQDASAREALGLSRDQATAIDAWLPAELQRDAK</sequence>
<comment type="caution">
    <text evidence="3">The sequence shown here is derived from an EMBL/GenBank/DDBJ whole genome shotgun (WGS) entry which is preliminary data.</text>
</comment>
<evidence type="ECO:0000313" key="3">
    <source>
        <dbReference type="EMBL" id="TMV11917.1"/>
    </source>
</evidence>
<dbReference type="PANTHER" id="PTHR33375">
    <property type="entry name" value="CHROMOSOME-PARTITIONING PROTEIN PARB-RELATED"/>
    <property type="match status" value="1"/>
</dbReference>
<dbReference type="Gene3D" id="3.90.1530.30">
    <property type="match status" value="1"/>
</dbReference>
<evidence type="ECO:0000259" key="2">
    <source>
        <dbReference type="Pfam" id="PF17762"/>
    </source>
</evidence>
<accession>A0ABY2X7Z7</accession>
<organism evidence="3 4">
    <name type="scientific">Arenibacterium halophilum</name>
    <dbReference type="NCBI Taxonomy" id="2583821"/>
    <lineage>
        <taxon>Bacteria</taxon>
        <taxon>Pseudomonadati</taxon>
        <taxon>Pseudomonadota</taxon>
        <taxon>Alphaproteobacteria</taxon>
        <taxon>Rhodobacterales</taxon>
        <taxon>Paracoccaceae</taxon>
        <taxon>Arenibacterium</taxon>
    </lineage>
</organism>
<name>A0ABY2X7Z7_9RHOB</name>
<dbReference type="Proteomes" id="UP001191082">
    <property type="component" value="Unassembled WGS sequence"/>
</dbReference>
<gene>
    <name evidence="3" type="ORF">FGK64_16830</name>
</gene>
<protein>
    <submittedName>
        <fullName evidence="3">Chromosome partitioning protein ParB</fullName>
    </submittedName>
</protein>
<dbReference type="Gene3D" id="1.10.10.2830">
    <property type="match status" value="1"/>
</dbReference>
<reference evidence="3 4" key="1">
    <citation type="submission" date="2019-05" db="EMBL/GenBank/DDBJ databases">
        <title>Marivita sp. nov. isolated from sea sediment.</title>
        <authorList>
            <person name="Kim W."/>
        </authorList>
    </citation>
    <scope>NUCLEOTIDE SEQUENCE [LARGE SCALE GENOMIC DNA]</scope>
    <source>
        <strain evidence="3 4">CAU 1492</strain>
    </source>
</reference>